<comment type="caution">
    <text evidence="5">The sequence shown here is derived from an EMBL/GenBank/DDBJ whole genome shotgun (WGS) entry which is preliminary data.</text>
</comment>
<evidence type="ECO:0000259" key="4">
    <source>
        <dbReference type="PROSITE" id="PS50102"/>
    </source>
</evidence>
<dbReference type="OrthoDB" id="439808at2759"/>
<name>A0A5J4W034_9EUKA</name>
<evidence type="ECO:0000256" key="3">
    <source>
        <dbReference type="PROSITE-ProRule" id="PRU00176"/>
    </source>
</evidence>
<dbReference type="Pfam" id="PF00076">
    <property type="entry name" value="RRM_1"/>
    <property type="match status" value="2"/>
</dbReference>
<keyword evidence="2 3" id="KW-0694">RNA-binding</keyword>
<dbReference type="InterPro" id="IPR035979">
    <property type="entry name" value="RBD_domain_sf"/>
</dbReference>
<keyword evidence="1" id="KW-0677">Repeat</keyword>
<dbReference type="PROSITE" id="PS50102">
    <property type="entry name" value="RRM"/>
    <property type="match status" value="2"/>
</dbReference>
<dbReference type="EMBL" id="SNRW01004080">
    <property type="protein sequence ID" value="KAA6388188.1"/>
    <property type="molecule type" value="Genomic_DNA"/>
</dbReference>
<proteinExistence type="predicted"/>
<dbReference type="AlphaFoldDB" id="A0A5J4W034"/>
<dbReference type="GO" id="GO:0003723">
    <property type="term" value="F:RNA binding"/>
    <property type="evidence" value="ECO:0007669"/>
    <property type="project" value="UniProtKB-UniRule"/>
</dbReference>
<reference evidence="5 6" key="1">
    <citation type="submission" date="2019-03" db="EMBL/GenBank/DDBJ databases">
        <title>Single cell metagenomics reveals metabolic interactions within the superorganism composed of flagellate Streblomastix strix and complex community of Bacteroidetes bacteria on its surface.</title>
        <authorList>
            <person name="Treitli S.C."/>
            <person name="Kolisko M."/>
            <person name="Husnik F."/>
            <person name="Keeling P."/>
            <person name="Hampl V."/>
        </authorList>
    </citation>
    <scope>NUCLEOTIDE SEQUENCE [LARGE SCALE GENOMIC DNA]</scope>
    <source>
        <strain evidence="5">ST1C</strain>
    </source>
</reference>
<evidence type="ECO:0000313" key="5">
    <source>
        <dbReference type="EMBL" id="KAA6388188.1"/>
    </source>
</evidence>
<dbReference type="PANTHER" id="PTHR24012">
    <property type="entry name" value="RNA BINDING PROTEIN"/>
    <property type="match status" value="1"/>
</dbReference>
<sequence>MSLVVTGLPQKTSLPELSSLFSSHGKILKVKERNKMVFFTFEQQKSAISAQKHLNGEQAAYINKATELYVQNLNVKTTEEELKSHFSQVGTVLSAKIPMSHGKRLNYGFIVLQSEKEAQSALSTLNGSKLGGKKINIEVSRSQRIPVKQQLSSDKQIEQITLSTAVKIEHIFGLSKKSQKQKAELIHQIHQQFEQLNDQQLIAVFNEQLQHTIQLRLGECATEAQCELLNIVEYFALRGSQMAVEQDDQDNSWKTPIFDDMKRYGILKRIKSL</sequence>
<feature type="domain" description="RRM" evidence="4">
    <location>
        <begin position="1"/>
        <end position="67"/>
    </location>
</feature>
<protein>
    <recommendedName>
        <fullName evidence="4">RRM domain-containing protein</fullName>
    </recommendedName>
</protein>
<evidence type="ECO:0000313" key="6">
    <source>
        <dbReference type="Proteomes" id="UP000324800"/>
    </source>
</evidence>
<feature type="non-terminal residue" evidence="5">
    <location>
        <position position="273"/>
    </location>
</feature>
<evidence type="ECO:0000256" key="2">
    <source>
        <dbReference type="ARBA" id="ARBA00022884"/>
    </source>
</evidence>
<dbReference type="CDD" id="cd00590">
    <property type="entry name" value="RRM_SF"/>
    <property type="match status" value="2"/>
</dbReference>
<dbReference type="SMART" id="SM00360">
    <property type="entry name" value="RRM"/>
    <property type="match status" value="2"/>
</dbReference>
<dbReference type="Gene3D" id="3.30.70.330">
    <property type="match status" value="2"/>
</dbReference>
<evidence type="ECO:0000256" key="1">
    <source>
        <dbReference type="ARBA" id="ARBA00022737"/>
    </source>
</evidence>
<organism evidence="5 6">
    <name type="scientific">Streblomastix strix</name>
    <dbReference type="NCBI Taxonomy" id="222440"/>
    <lineage>
        <taxon>Eukaryota</taxon>
        <taxon>Metamonada</taxon>
        <taxon>Preaxostyla</taxon>
        <taxon>Oxymonadida</taxon>
        <taxon>Streblomastigidae</taxon>
        <taxon>Streblomastix</taxon>
    </lineage>
</organism>
<accession>A0A5J4W034</accession>
<dbReference type="SUPFAM" id="SSF54928">
    <property type="entry name" value="RNA-binding domain, RBD"/>
    <property type="match status" value="2"/>
</dbReference>
<dbReference type="Proteomes" id="UP000324800">
    <property type="component" value="Unassembled WGS sequence"/>
</dbReference>
<gene>
    <name evidence="5" type="ORF">EZS28_016283</name>
</gene>
<feature type="domain" description="RRM" evidence="4">
    <location>
        <begin position="66"/>
        <end position="142"/>
    </location>
</feature>
<dbReference type="InterPro" id="IPR012677">
    <property type="entry name" value="Nucleotide-bd_a/b_plait_sf"/>
</dbReference>
<dbReference type="InterPro" id="IPR000504">
    <property type="entry name" value="RRM_dom"/>
</dbReference>